<dbReference type="RefSeq" id="WP_065447771.1">
    <property type="nucleotide sequence ID" value="NZ_LVEN01000002.1"/>
</dbReference>
<keyword evidence="12" id="KW-1185">Reference proteome</keyword>
<feature type="active site" description="Charge relay system" evidence="6">
    <location>
        <position position="395"/>
    </location>
</feature>
<evidence type="ECO:0000256" key="1">
    <source>
        <dbReference type="ARBA" id="ARBA00011073"/>
    </source>
</evidence>
<dbReference type="InterPro" id="IPR000209">
    <property type="entry name" value="Peptidase_S8/S53_dom"/>
</dbReference>
<dbReference type="InterPro" id="IPR050131">
    <property type="entry name" value="Peptidase_S8_subtilisin-like"/>
</dbReference>
<evidence type="ECO:0000259" key="10">
    <source>
        <dbReference type="Pfam" id="PF18962"/>
    </source>
</evidence>
<dbReference type="InterPro" id="IPR023828">
    <property type="entry name" value="Peptidase_S8_Ser-AS"/>
</dbReference>
<dbReference type="PANTHER" id="PTHR43806:SF67">
    <property type="entry name" value="EGF-LIKE DOMAIN-CONTAINING PROTEIN"/>
    <property type="match status" value="1"/>
</dbReference>
<accession>A0ABX2XNS4</accession>
<dbReference type="SUPFAM" id="SSF52743">
    <property type="entry name" value="Subtilisin-like"/>
    <property type="match status" value="1"/>
</dbReference>
<dbReference type="Pfam" id="PF18962">
    <property type="entry name" value="Por_Secre_tail"/>
    <property type="match status" value="1"/>
</dbReference>
<gene>
    <name evidence="11" type="ORF">FLP_01655</name>
</gene>
<evidence type="ECO:0000259" key="9">
    <source>
        <dbReference type="Pfam" id="PF00082"/>
    </source>
</evidence>
<feature type="domain" description="Secretion system C-terminal sorting" evidence="10">
    <location>
        <begin position="463"/>
        <end position="531"/>
    </location>
</feature>
<dbReference type="InterPro" id="IPR015500">
    <property type="entry name" value="Peptidase_S8_subtilisin-rel"/>
</dbReference>
<keyword evidence="3 8" id="KW-0732">Signal</keyword>
<sequence length="533" mass="58472">MKYYFMFLLLMVSSVIFSQEDAWVYFKDKPNAQTYLDNPLTMLTQRALDRRTAQNIALNLTDIPLEVTYINQVKLSSGITVMAQSKWLNALHIRGTQNNILSLKALSFVDKVVFANKNLNTTSKKVSENQVFQFKEKLKTTIDYSYGSSANQIQMLNGQVLHQQNYTGSGKIIAVLDAGFPGVNTAQPFKKLIDNHQILGGYDFVNRNNNFYTGDDHGTMVLSTMGGYKENSLVGTAPDASYYLFITEYDPTENPVEESYWVEAAEEADRLGADIITTSLGYFGFDNVNYSHTYSDMNGTTNFISRGAEIAFSKGIVVVASAGNEGNTTEPHIGAPADAVSVITVGAVTASKTKSPFSSIGPTYDLRIKPDVMAQGTAAVISDTGGNITTVNGTSFSCPIMAGMIACLWQAFPSKTNKEIRQMILQSSDRYAAPNNNYGYGIPNFGLTLGVENFQYSLSSFSVFPNPAKTTVSFLFENNTGSVSIYSVLGQKVIEKEITSQNSILSVESLKSGLYFYTFDADGLHKTGKIIKQ</sequence>
<dbReference type="NCBIfam" id="TIGR04183">
    <property type="entry name" value="Por_Secre_tail"/>
    <property type="match status" value="1"/>
</dbReference>
<dbReference type="PROSITE" id="PS00136">
    <property type="entry name" value="SUBTILASE_ASP"/>
    <property type="match status" value="1"/>
</dbReference>
<dbReference type="EMBL" id="LVEN01000002">
    <property type="protein sequence ID" value="OCB77650.1"/>
    <property type="molecule type" value="Genomic_DNA"/>
</dbReference>
<dbReference type="CDD" id="cd07493">
    <property type="entry name" value="Peptidases_S8_9"/>
    <property type="match status" value="1"/>
</dbReference>
<reference evidence="12" key="1">
    <citation type="submission" date="2016-03" db="EMBL/GenBank/DDBJ databases">
        <title>Draft genome sequence of Paenibacillus glacialis DSM 22343.</title>
        <authorList>
            <person name="Shin S.-K."/>
            <person name="Yi H."/>
        </authorList>
    </citation>
    <scope>NUCLEOTIDE SEQUENCE [LARGE SCALE GENOMIC DNA]</scope>
    <source>
        <strain evidence="12">CCUG 60099</strain>
    </source>
</reference>
<protein>
    <submittedName>
        <fullName evidence="11">Peptidase S8</fullName>
    </submittedName>
</protein>
<dbReference type="InterPro" id="IPR023827">
    <property type="entry name" value="Peptidase_S8_Asp-AS"/>
</dbReference>
<evidence type="ECO:0000256" key="3">
    <source>
        <dbReference type="ARBA" id="ARBA00022729"/>
    </source>
</evidence>
<comment type="caution">
    <text evidence="11">The sequence shown here is derived from an EMBL/GenBank/DDBJ whole genome shotgun (WGS) entry which is preliminary data.</text>
</comment>
<organism evidence="11 12">
    <name type="scientific">Flavobacterium piscis</name>
    <dbReference type="NCBI Taxonomy" id="1114874"/>
    <lineage>
        <taxon>Bacteria</taxon>
        <taxon>Pseudomonadati</taxon>
        <taxon>Bacteroidota</taxon>
        <taxon>Flavobacteriia</taxon>
        <taxon>Flavobacteriales</taxon>
        <taxon>Flavobacteriaceae</taxon>
        <taxon>Flavobacterium</taxon>
    </lineage>
</organism>
<evidence type="ECO:0000313" key="12">
    <source>
        <dbReference type="Proteomes" id="UP000093343"/>
    </source>
</evidence>
<keyword evidence="4 6" id="KW-0378">Hydrolase</keyword>
<feature type="chain" id="PRO_5046876415" evidence="8">
    <location>
        <begin position="19"/>
        <end position="533"/>
    </location>
</feature>
<feature type="active site" description="Charge relay system" evidence="6">
    <location>
        <position position="177"/>
    </location>
</feature>
<dbReference type="Pfam" id="PF00082">
    <property type="entry name" value="Peptidase_S8"/>
    <property type="match status" value="1"/>
</dbReference>
<dbReference type="PIRSF" id="PIRSF037903">
    <property type="entry name" value="Subtilisin_rel_GFO_2223"/>
    <property type="match status" value="1"/>
</dbReference>
<feature type="domain" description="Peptidase S8/S53" evidence="9">
    <location>
        <begin position="168"/>
        <end position="441"/>
    </location>
</feature>
<evidence type="ECO:0000256" key="4">
    <source>
        <dbReference type="ARBA" id="ARBA00022801"/>
    </source>
</evidence>
<dbReference type="InterPro" id="IPR036852">
    <property type="entry name" value="Peptidase_S8/S53_dom_sf"/>
</dbReference>
<dbReference type="InterPro" id="IPR026444">
    <property type="entry name" value="Secre_tail"/>
</dbReference>
<comment type="similarity">
    <text evidence="1 6 7">Belongs to the peptidase S8 family.</text>
</comment>
<evidence type="ECO:0000256" key="2">
    <source>
        <dbReference type="ARBA" id="ARBA00022670"/>
    </source>
</evidence>
<dbReference type="InterPro" id="IPR017317">
    <property type="entry name" value="Pept_S8_subtilisin_bacteroid-2"/>
</dbReference>
<dbReference type="PROSITE" id="PS00138">
    <property type="entry name" value="SUBTILASE_SER"/>
    <property type="match status" value="1"/>
</dbReference>
<feature type="active site" description="Charge relay system" evidence="6">
    <location>
        <position position="217"/>
    </location>
</feature>
<evidence type="ECO:0000313" key="11">
    <source>
        <dbReference type="EMBL" id="OCB77650.1"/>
    </source>
</evidence>
<name>A0ABX2XNS4_9FLAO</name>
<dbReference type="Proteomes" id="UP000093343">
    <property type="component" value="Unassembled WGS sequence"/>
</dbReference>
<dbReference type="PROSITE" id="PS51892">
    <property type="entry name" value="SUBTILASE"/>
    <property type="match status" value="1"/>
</dbReference>
<dbReference type="Gene3D" id="3.40.50.200">
    <property type="entry name" value="Peptidase S8/S53 domain"/>
    <property type="match status" value="1"/>
</dbReference>
<keyword evidence="2 6" id="KW-0645">Protease</keyword>
<dbReference type="PANTHER" id="PTHR43806">
    <property type="entry name" value="PEPTIDASE S8"/>
    <property type="match status" value="1"/>
</dbReference>
<dbReference type="PRINTS" id="PR00723">
    <property type="entry name" value="SUBTILISIN"/>
</dbReference>
<evidence type="ECO:0000256" key="6">
    <source>
        <dbReference type="PROSITE-ProRule" id="PRU01240"/>
    </source>
</evidence>
<feature type="signal peptide" evidence="8">
    <location>
        <begin position="1"/>
        <end position="18"/>
    </location>
</feature>
<evidence type="ECO:0000256" key="7">
    <source>
        <dbReference type="RuleBase" id="RU003355"/>
    </source>
</evidence>
<proteinExistence type="inferred from homology"/>
<evidence type="ECO:0000256" key="5">
    <source>
        <dbReference type="ARBA" id="ARBA00022825"/>
    </source>
</evidence>
<keyword evidence="5 6" id="KW-0720">Serine protease</keyword>
<evidence type="ECO:0000256" key="8">
    <source>
        <dbReference type="SAM" id="SignalP"/>
    </source>
</evidence>